<keyword evidence="2" id="KW-1185">Reference proteome</keyword>
<evidence type="ECO:0000313" key="2">
    <source>
        <dbReference type="Proteomes" id="UP000499080"/>
    </source>
</evidence>
<reference evidence="1 2" key="1">
    <citation type="journal article" date="2019" name="Sci. Rep.">
        <title>Orb-weaving spider Araneus ventricosus genome elucidates the spidroin gene catalogue.</title>
        <authorList>
            <person name="Kono N."/>
            <person name="Nakamura H."/>
            <person name="Ohtoshi R."/>
            <person name="Moran D.A.P."/>
            <person name="Shinohara A."/>
            <person name="Yoshida Y."/>
            <person name="Fujiwara M."/>
            <person name="Mori M."/>
            <person name="Tomita M."/>
            <person name="Arakawa K."/>
        </authorList>
    </citation>
    <scope>NUCLEOTIDE SEQUENCE [LARGE SCALE GENOMIC DNA]</scope>
</reference>
<comment type="caution">
    <text evidence="1">The sequence shown here is derived from an EMBL/GenBank/DDBJ whole genome shotgun (WGS) entry which is preliminary data.</text>
</comment>
<proteinExistence type="predicted"/>
<protein>
    <submittedName>
        <fullName evidence="1">Uncharacterized protein</fullName>
    </submittedName>
</protein>
<accession>A0A4Y2FZV3</accession>
<sequence length="96" mass="11015">MTRVQACHKFVMTRVQACSTLTKASKSPWDELAASLPCKLIAHYSKNRVQTQPGIELATYRLLARRGYHSASRLREEKIDFANTSFDSIRIRFILN</sequence>
<name>A0A4Y2FZV3_ARAVE</name>
<dbReference type="Proteomes" id="UP000499080">
    <property type="component" value="Unassembled WGS sequence"/>
</dbReference>
<gene>
    <name evidence="1" type="ORF">AVEN_10717_1</name>
</gene>
<dbReference type="EMBL" id="BGPR01001157">
    <property type="protein sequence ID" value="GBM46873.1"/>
    <property type="molecule type" value="Genomic_DNA"/>
</dbReference>
<organism evidence="1 2">
    <name type="scientific">Araneus ventricosus</name>
    <name type="common">Orbweaver spider</name>
    <name type="synonym">Epeira ventricosa</name>
    <dbReference type="NCBI Taxonomy" id="182803"/>
    <lineage>
        <taxon>Eukaryota</taxon>
        <taxon>Metazoa</taxon>
        <taxon>Ecdysozoa</taxon>
        <taxon>Arthropoda</taxon>
        <taxon>Chelicerata</taxon>
        <taxon>Arachnida</taxon>
        <taxon>Araneae</taxon>
        <taxon>Araneomorphae</taxon>
        <taxon>Entelegynae</taxon>
        <taxon>Araneoidea</taxon>
        <taxon>Araneidae</taxon>
        <taxon>Araneus</taxon>
    </lineage>
</organism>
<dbReference type="AlphaFoldDB" id="A0A4Y2FZV3"/>
<evidence type="ECO:0000313" key="1">
    <source>
        <dbReference type="EMBL" id="GBM46873.1"/>
    </source>
</evidence>